<gene>
    <name evidence="2" type="ORF">IU459_18010</name>
</gene>
<sequence length="101" mass="11097">MSSEFSVDLEHLDQIVARLSGLAGFIADHLDEIDDKVATLQGSGWESVAAQAYADAHRQWSVGAREFAEGIRDMSDSARKAHEGYTHAIELNRKMLRGGQP</sequence>
<dbReference type="NCBIfam" id="TIGR03930">
    <property type="entry name" value="WXG100_ESAT6"/>
    <property type="match status" value="1"/>
</dbReference>
<dbReference type="SUPFAM" id="SSF140453">
    <property type="entry name" value="EsxAB dimer-like"/>
    <property type="match status" value="1"/>
</dbReference>
<protein>
    <recommendedName>
        <fullName evidence="1">ESAT-6-like protein</fullName>
    </recommendedName>
</protein>
<evidence type="ECO:0000313" key="2">
    <source>
        <dbReference type="EMBL" id="MBF6299421.1"/>
    </source>
</evidence>
<reference evidence="2 3" key="1">
    <citation type="submission" date="2020-10" db="EMBL/GenBank/DDBJ databases">
        <title>Identification of Nocardia species via Next-generation sequencing and recognition of intraspecies genetic diversity.</title>
        <authorList>
            <person name="Li P."/>
            <person name="Li P."/>
            <person name="Lu B."/>
        </authorList>
    </citation>
    <scope>NUCLEOTIDE SEQUENCE [LARGE SCALE GENOMIC DNA]</scope>
    <source>
        <strain evidence="2 3">BJ06-0157</strain>
    </source>
</reference>
<name>A0ABS0CS66_9NOCA</name>
<accession>A0ABS0CS66</accession>
<dbReference type="InterPro" id="IPR010310">
    <property type="entry name" value="T7SS_ESAT-6-like"/>
</dbReference>
<dbReference type="RefSeq" id="WP_195130689.1">
    <property type="nucleotide sequence ID" value="NZ_JADLQX010000012.1"/>
</dbReference>
<dbReference type="Pfam" id="PF06013">
    <property type="entry name" value="WXG100"/>
    <property type="match status" value="1"/>
</dbReference>
<organism evidence="2 3">
    <name type="scientific">Nocardia amamiensis</name>
    <dbReference type="NCBI Taxonomy" id="404578"/>
    <lineage>
        <taxon>Bacteria</taxon>
        <taxon>Bacillati</taxon>
        <taxon>Actinomycetota</taxon>
        <taxon>Actinomycetes</taxon>
        <taxon>Mycobacteriales</taxon>
        <taxon>Nocardiaceae</taxon>
        <taxon>Nocardia</taxon>
    </lineage>
</organism>
<dbReference type="EMBL" id="JADLQX010000012">
    <property type="protein sequence ID" value="MBF6299421.1"/>
    <property type="molecule type" value="Genomic_DNA"/>
</dbReference>
<evidence type="ECO:0000313" key="3">
    <source>
        <dbReference type="Proteomes" id="UP000702209"/>
    </source>
</evidence>
<dbReference type="InterPro" id="IPR036689">
    <property type="entry name" value="ESAT-6-like_sf"/>
</dbReference>
<dbReference type="Gene3D" id="1.10.287.1060">
    <property type="entry name" value="ESAT-6-like"/>
    <property type="match status" value="1"/>
</dbReference>
<comment type="similarity">
    <text evidence="1">Belongs to the WXG100 family.</text>
</comment>
<keyword evidence="3" id="KW-1185">Reference proteome</keyword>
<dbReference type="Proteomes" id="UP000702209">
    <property type="component" value="Unassembled WGS sequence"/>
</dbReference>
<comment type="caution">
    <text evidence="2">The sequence shown here is derived from an EMBL/GenBank/DDBJ whole genome shotgun (WGS) entry which is preliminary data.</text>
</comment>
<proteinExistence type="inferred from homology"/>
<evidence type="ECO:0000256" key="1">
    <source>
        <dbReference type="RuleBase" id="RU362001"/>
    </source>
</evidence>